<evidence type="ECO:0000259" key="14">
    <source>
        <dbReference type="PROSITE" id="PS50262"/>
    </source>
</evidence>
<dbReference type="InterPro" id="IPR007960">
    <property type="entry name" value="TAS2R"/>
</dbReference>
<dbReference type="HOGENOM" id="CLU_072337_0_0_1"/>
<comment type="similarity">
    <text evidence="2 11">Belongs to the G-protein coupled receptor T2R family.</text>
</comment>
<evidence type="ECO:0000256" key="5">
    <source>
        <dbReference type="ARBA" id="ARBA00022692"/>
    </source>
</evidence>
<keyword evidence="4 12" id="KW-0716">Sensory transduction</keyword>
<reference evidence="15" key="2">
    <citation type="submission" date="2025-08" db="UniProtKB">
        <authorList>
            <consortium name="Ensembl"/>
        </authorList>
    </citation>
    <scope>IDENTIFICATION</scope>
</reference>
<dbReference type="InParanoid" id="H2ZV97"/>
<feature type="transmembrane region" description="Helical" evidence="13">
    <location>
        <begin position="253"/>
        <end position="277"/>
    </location>
</feature>
<evidence type="ECO:0000313" key="15">
    <source>
        <dbReference type="Ensembl" id="ENSLACP00000001318.1"/>
    </source>
</evidence>
<feature type="domain" description="G-protein coupled receptors family 1 profile" evidence="14">
    <location>
        <begin position="20"/>
        <end position="272"/>
    </location>
</feature>
<sequence>ASDIMQMSVSMVILWFGFLGNTFIILVFFLEYRRRRTLRPYELIVTLLALCNIFTELSTVIWLIVYFLDLCTYVGEMLYYINDTLITFFPKTAIWFTAWLCFIYCVKIIKVDWKFFMRLKQRISLAVNYMITGSVLLCLLLSIPVSFQIEFTPNTTKMCRLYYKPTDDKELRLIFLTSFLPLVLMLASSIGIVIFLCRHSRNMDKNVTPKSSSHSEAHTSVAIMLLCLIAFYIACAGTALSANLKIVSGEFDLAVAIILTQLIYSAGSPVILIIGTVKLRNSFVISYSREFFKCILINSRAIVN</sequence>
<dbReference type="InterPro" id="IPR017452">
    <property type="entry name" value="GPCR_Rhodpsn_7TM"/>
</dbReference>
<evidence type="ECO:0000256" key="4">
    <source>
        <dbReference type="ARBA" id="ARBA00022606"/>
    </source>
</evidence>
<feature type="transmembrane region" description="Helical" evidence="13">
    <location>
        <begin position="88"/>
        <end position="106"/>
    </location>
</feature>
<proteinExistence type="inferred from homology"/>
<evidence type="ECO:0000256" key="13">
    <source>
        <dbReference type="SAM" id="Phobius"/>
    </source>
</evidence>
<evidence type="ECO:0000256" key="9">
    <source>
        <dbReference type="ARBA" id="ARBA00023170"/>
    </source>
</evidence>
<evidence type="ECO:0000256" key="1">
    <source>
        <dbReference type="ARBA" id="ARBA00004141"/>
    </source>
</evidence>
<dbReference type="GeneTree" id="ENSGT01150000286961"/>
<evidence type="ECO:0000256" key="8">
    <source>
        <dbReference type="ARBA" id="ARBA00023136"/>
    </source>
</evidence>
<organism evidence="15 16">
    <name type="scientific">Latimeria chalumnae</name>
    <name type="common">Coelacanth</name>
    <dbReference type="NCBI Taxonomy" id="7897"/>
    <lineage>
        <taxon>Eukaryota</taxon>
        <taxon>Metazoa</taxon>
        <taxon>Chordata</taxon>
        <taxon>Craniata</taxon>
        <taxon>Vertebrata</taxon>
        <taxon>Euteleostomi</taxon>
        <taxon>Coelacanthiformes</taxon>
        <taxon>Coelacanthidae</taxon>
        <taxon>Latimeria</taxon>
    </lineage>
</organism>
<dbReference type="GO" id="GO:0016020">
    <property type="term" value="C:membrane"/>
    <property type="evidence" value="ECO:0007669"/>
    <property type="project" value="UniProtKB-SubCell"/>
</dbReference>
<dbReference type="eggNOG" id="ENOG502SKRK">
    <property type="taxonomic scope" value="Eukaryota"/>
</dbReference>
<name>H2ZV97_LATCH</name>
<dbReference type="Ensembl" id="ENSLACT00000001330.1">
    <property type="protein sequence ID" value="ENSLACP00000001318.1"/>
    <property type="gene ID" value="ENSLACG00000001183.1"/>
</dbReference>
<feature type="transmembrane region" description="Helical" evidence="13">
    <location>
        <begin position="127"/>
        <end position="147"/>
    </location>
</feature>
<evidence type="ECO:0000256" key="11">
    <source>
        <dbReference type="RuleBase" id="RU004423"/>
    </source>
</evidence>
<dbReference type="OMA" id="STICIVW"/>
<keyword evidence="5 12" id="KW-0812">Transmembrane</keyword>
<dbReference type="Proteomes" id="UP000008672">
    <property type="component" value="Unassembled WGS sequence"/>
</dbReference>
<feature type="transmembrane region" description="Helical" evidence="13">
    <location>
        <begin position="173"/>
        <end position="196"/>
    </location>
</feature>
<evidence type="ECO:0000256" key="10">
    <source>
        <dbReference type="ARBA" id="ARBA00023224"/>
    </source>
</evidence>
<evidence type="ECO:0000313" key="16">
    <source>
        <dbReference type="Proteomes" id="UP000008672"/>
    </source>
</evidence>
<dbReference type="GO" id="GO:0004930">
    <property type="term" value="F:G protein-coupled receptor activity"/>
    <property type="evidence" value="ECO:0007669"/>
    <property type="project" value="UniProtKB-KW"/>
</dbReference>
<feature type="transmembrane region" description="Helical" evidence="13">
    <location>
        <begin position="217"/>
        <end position="241"/>
    </location>
</feature>
<dbReference type="EMBL" id="AFYH01255599">
    <property type="status" value="NOT_ANNOTATED_CDS"/>
    <property type="molecule type" value="Genomic_DNA"/>
</dbReference>
<dbReference type="AlphaFoldDB" id="H2ZV97"/>
<keyword evidence="3 12" id="KW-0919">Taste</keyword>
<protein>
    <recommendedName>
        <fullName evidence="12">Taste receptor type 2</fullName>
    </recommendedName>
</protein>
<evidence type="ECO:0000256" key="2">
    <source>
        <dbReference type="ARBA" id="ARBA00007376"/>
    </source>
</evidence>
<keyword evidence="9 12" id="KW-0675">Receptor</keyword>
<keyword evidence="6 13" id="KW-1133">Transmembrane helix</keyword>
<keyword evidence="8 12" id="KW-0472">Membrane</keyword>
<feature type="transmembrane region" description="Helical" evidence="13">
    <location>
        <begin position="44"/>
        <end position="68"/>
    </location>
</feature>
<feature type="transmembrane region" description="Helical" evidence="13">
    <location>
        <begin position="12"/>
        <end position="32"/>
    </location>
</feature>
<evidence type="ECO:0000256" key="6">
    <source>
        <dbReference type="ARBA" id="ARBA00022989"/>
    </source>
</evidence>
<dbReference type="GO" id="GO:0033038">
    <property type="term" value="F:bitter taste receptor activity"/>
    <property type="evidence" value="ECO:0007669"/>
    <property type="project" value="InterPro"/>
</dbReference>
<keyword evidence="7 12" id="KW-0297">G-protein coupled receptor</keyword>
<dbReference type="PANTHER" id="PTHR11394">
    <property type="entry name" value="TASTE RECEPTOR TYPE 2"/>
    <property type="match status" value="1"/>
</dbReference>
<dbReference type="Gene3D" id="1.20.1070.10">
    <property type="entry name" value="Rhodopsin 7-helix transmembrane proteins"/>
    <property type="match status" value="1"/>
</dbReference>
<dbReference type="PANTHER" id="PTHR11394:SF47">
    <property type="entry name" value="TASTE RECEPTOR TYPE 2 MEMBER 40"/>
    <property type="match status" value="1"/>
</dbReference>
<dbReference type="PROSITE" id="PS50262">
    <property type="entry name" value="G_PROTEIN_RECEP_F1_2"/>
    <property type="match status" value="1"/>
</dbReference>
<keyword evidence="10 12" id="KW-0807">Transducer</keyword>
<evidence type="ECO:0000256" key="3">
    <source>
        <dbReference type="ARBA" id="ARBA00022480"/>
    </source>
</evidence>
<comment type="subcellular location">
    <subcellularLocation>
        <location evidence="1 12">Membrane</location>
        <topology evidence="1 12">Multi-pass membrane protein</topology>
    </subcellularLocation>
</comment>
<evidence type="ECO:0000256" key="7">
    <source>
        <dbReference type="ARBA" id="ARBA00023040"/>
    </source>
</evidence>
<keyword evidence="16" id="KW-1185">Reference proteome</keyword>
<evidence type="ECO:0000256" key="12">
    <source>
        <dbReference type="RuleBase" id="RU004424"/>
    </source>
</evidence>
<reference evidence="15" key="3">
    <citation type="submission" date="2025-09" db="UniProtKB">
        <authorList>
            <consortium name="Ensembl"/>
        </authorList>
    </citation>
    <scope>IDENTIFICATION</scope>
</reference>
<dbReference type="SUPFAM" id="SSF81321">
    <property type="entry name" value="Family A G protein-coupled receptor-like"/>
    <property type="match status" value="1"/>
</dbReference>
<accession>H2ZV97</accession>
<reference evidence="16" key="1">
    <citation type="submission" date="2011-08" db="EMBL/GenBank/DDBJ databases">
        <title>The draft genome of Latimeria chalumnae.</title>
        <authorList>
            <person name="Di Palma F."/>
            <person name="Alfoldi J."/>
            <person name="Johnson J."/>
            <person name="Berlin A."/>
            <person name="Gnerre S."/>
            <person name="Jaffe D."/>
            <person name="MacCallum I."/>
            <person name="Young S."/>
            <person name="Walker B.J."/>
            <person name="Lander E."/>
            <person name="Lindblad-Toh K."/>
        </authorList>
    </citation>
    <scope>NUCLEOTIDE SEQUENCE [LARGE SCALE GENOMIC DNA]</scope>
    <source>
        <strain evidence="16">Wild caught</strain>
    </source>
</reference>
<dbReference type="Pfam" id="PF05296">
    <property type="entry name" value="TAS2R"/>
    <property type="match status" value="1"/>
</dbReference>
<dbReference type="FunCoup" id="H2ZV97">
    <property type="interactions" value="529"/>
</dbReference>